<dbReference type="GeneID" id="9681568"/>
<evidence type="ECO:0000256" key="3">
    <source>
        <dbReference type="ARBA" id="ARBA00022989"/>
    </source>
</evidence>
<feature type="compositionally biased region" description="Polar residues" evidence="5">
    <location>
        <begin position="27"/>
        <end position="40"/>
    </location>
</feature>
<feature type="transmembrane region" description="Helical" evidence="6">
    <location>
        <begin position="122"/>
        <end position="143"/>
    </location>
</feature>
<reference evidence="7 8" key="1">
    <citation type="journal article" date="2009" name="Science">
        <title>Green evolution and dynamic adaptations revealed by genomes of the marine picoeukaryotes Micromonas.</title>
        <authorList>
            <person name="Worden A.Z."/>
            <person name="Lee J.H."/>
            <person name="Mock T."/>
            <person name="Rouze P."/>
            <person name="Simmons M.P."/>
            <person name="Aerts A.L."/>
            <person name="Allen A.E."/>
            <person name="Cuvelier M.L."/>
            <person name="Derelle E."/>
            <person name="Everett M.V."/>
            <person name="Foulon E."/>
            <person name="Grimwood J."/>
            <person name="Gundlach H."/>
            <person name="Henrissat B."/>
            <person name="Napoli C."/>
            <person name="McDonald S.M."/>
            <person name="Parker M.S."/>
            <person name="Rombauts S."/>
            <person name="Salamov A."/>
            <person name="Von Dassow P."/>
            <person name="Badger J.H."/>
            <person name="Coutinho P.M."/>
            <person name="Demir E."/>
            <person name="Dubchak I."/>
            <person name="Gentemann C."/>
            <person name="Eikrem W."/>
            <person name="Gready J.E."/>
            <person name="John U."/>
            <person name="Lanier W."/>
            <person name="Lindquist E.A."/>
            <person name="Lucas S."/>
            <person name="Mayer K.F."/>
            <person name="Moreau H."/>
            <person name="Not F."/>
            <person name="Otillar R."/>
            <person name="Panaud O."/>
            <person name="Pangilinan J."/>
            <person name="Paulsen I."/>
            <person name="Piegu B."/>
            <person name="Poliakov A."/>
            <person name="Robbens S."/>
            <person name="Schmutz J."/>
            <person name="Toulza E."/>
            <person name="Wyss T."/>
            <person name="Zelensky A."/>
            <person name="Zhou K."/>
            <person name="Armbrust E.V."/>
            <person name="Bhattacharya D."/>
            <person name="Goodenough U.W."/>
            <person name="Van de Peer Y."/>
            <person name="Grigoriev I.V."/>
        </authorList>
    </citation>
    <scope>NUCLEOTIDE SEQUENCE [LARGE SCALE GENOMIC DNA]</scope>
    <source>
        <strain evidence="7 8">CCMP1545</strain>
    </source>
</reference>
<dbReference type="OMA" id="RSWGHNL"/>
<evidence type="ECO:0000313" key="8">
    <source>
        <dbReference type="Proteomes" id="UP000001876"/>
    </source>
</evidence>
<sequence>MGLRDLLGVRRAPEVNKTPASASSSSGYTTLSDDTPSATGNNGGVSDLEPLPPGRFGTPSAMAGDLSKLGEGSAQMPYNPYTGLGGPFDPNMSKALYAISDSPEFLFDEERTMKRRSWSENLTFLTGAGYLGGSLFGGAYGAYLGFNGTPATELHDTTKLKLNRVLNSGGAKGTALGNAWGCLGLYYAAIDSFGSNYVSNGVGHDFFVALVAGAGAGSLYKSMHGLRAMAVYGAFGAGLSGINQVAQVLLGGEGPGGRGRERF</sequence>
<proteinExistence type="predicted"/>
<evidence type="ECO:0000256" key="6">
    <source>
        <dbReference type="SAM" id="Phobius"/>
    </source>
</evidence>
<evidence type="ECO:0000256" key="1">
    <source>
        <dbReference type="ARBA" id="ARBA00004141"/>
    </source>
</evidence>
<keyword evidence="3 6" id="KW-1133">Transmembrane helix</keyword>
<gene>
    <name evidence="7" type="ORF">MICPUCDRAFT_49473</name>
</gene>
<feature type="transmembrane region" description="Helical" evidence="6">
    <location>
        <begin position="202"/>
        <end position="220"/>
    </location>
</feature>
<dbReference type="Proteomes" id="UP000001876">
    <property type="component" value="Unassembled WGS sequence"/>
</dbReference>
<dbReference type="OrthoDB" id="159299at2759"/>
<dbReference type="GO" id="GO:0030150">
    <property type="term" value="P:protein import into mitochondrial matrix"/>
    <property type="evidence" value="ECO:0007669"/>
    <property type="project" value="TreeGrafter"/>
</dbReference>
<organism evidence="8">
    <name type="scientific">Micromonas pusilla (strain CCMP1545)</name>
    <name type="common">Picoplanktonic green alga</name>
    <dbReference type="NCBI Taxonomy" id="564608"/>
    <lineage>
        <taxon>Eukaryota</taxon>
        <taxon>Viridiplantae</taxon>
        <taxon>Chlorophyta</taxon>
        <taxon>Mamiellophyceae</taxon>
        <taxon>Mamiellales</taxon>
        <taxon>Mamiellaceae</taxon>
        <taxon>Micromonas</taxon>
    </lineage>
</organism>
<feature type="region of interest" description="Disordered" evidence="5">
    <location>
        <begin position="1"/>
        <end position="69"/>
    </location>
</feature>
<dbReference type="InterPro" id="IPR045238">
    <property type="entry name" value="Tim23-like"/>
</dbReference>
<dbReference type="AlphaFoldDB" id="C1ML84"/>
<dbReference type="GO" id="GO:0005744">
    <property type="term" value="C:TIM23 mitochondrial import inner membrane translocase complex"/>
    <property type="evidence" value="ECO:0007669"/>
    <property type="project" value="TreeGrafter"/>
</dbReference>
<evidence type="ECO:0000313" key="7">
    <source>
        <dbReference type="EMBL" id="EEH59889.1"/>
    </source>
</evidence>
<evidence type="ECO:0000256" key="4">
    <source>
        <dbReference type="ARBA" id="ARBA00023136"/>
    </source>
</evidence>
<name>C1ML84_MICPC</name>
<evidence type="ECO:0000256" key="5">
    <source>
        <dbReference type="SAM" id="MobiDB-lite"/>
    </source>
</evidence>
<dbReference type="PANTHER" id="PTHR15371">
    <property type="entry name" value="TIM23"/>
    <property type="match status" value="1"/>
</dbReference>
<comment type="subcellular location">
    <subcellularLocation>
        <location evidence="1">Membrane</location>
        <topology evidence="1">Multi-pass membrane protein</topology>
    </subcellularLocation>
</comment>
<dbReference type="eggNOG" id="KOG3324">
    <property type="taxonomic scope" value="Eukaryota"/>
</dbReference>
<protein>
    <submittedName>
        <fullName evidence="7">Mitochondrial protein translocase family</fullName>
    </submittedName>
</protein>
<keyword evidence="8" id="KW-1185">Reference proteome</keyword>
<keyword evidence="4 6" id="KW-0472">Membrane</keyword>
<dbReference type="GO" id="GO:0008320">
    <property type="term" value="F:protein transmembrane transporter activity"/>
    <property type="evidence" value="ECO:0007669"/>
    <property type="project" value="TreeGrafter"/>
</dbReference>
<keyword evidence="2 6" id="KW-0812">Transmembrane</keyword>
<dbReference type="Pfam" id="PF02466">
    <property type="entry name" value="Tim17"/>
    <property type="match status" value="1"/>
</dbReference>
<dbReference type="STRING" id="564608.C1ML84"/>
<evidence type="ECO:0000256" key="2">
    <source>
        <dbReference type="ARBA" id="ARBA00022692"/>
    </source>
</evidence>
<dbReference type="RefSeq" id="XP_003056513.1">
    <property type="nucleotide sequence ID" value="XM_003056467.1"/>
</dbReference>
<dbReference type="KEGG" id="mpp:MICPUCDRAFT_49473"/>
<dbReference type="EMBL" id="GG663736">
    <property type="protein sequence ID" value="EEH59889.1"/>
    <property type="molecule type" value="Genomic_DNA"/>
</dbReference>
<dbReference type="PANTHER" id="PTHR15371:SF0">
    <property type="entry name" value="SD19278P"/>
    <property type="match status" value="1"/>
</dbReference>
<accession>C1ML84</accession>